<feature type="domain" description="Neprosin PEP catalytic" evidence="2">
    <location>
        <begin position="418"/>
        <end position="673"/>
    </location>
</feature>
<reference evidence="3 4" key="1">
    <citation type="journal article" date="2013" name="Front. Plant Sci.">
        <title>The Reference Genome of the Halophytic Plant Eutrema salsugineum.</title>
        <authorList>
            <person name="Yang R."/>
            <person name="Jarvis D.E."/>
            <person name="Chen H."/>
            <person name="Beilstein M.A."/>
            <person name="Grimwood J."/>
            <person name="Jenkins J."/>
            <person name="Shu S."/>
            <person name="Prochnik S."/>
            <person name="Xin M."/>
            <person name="Ma C."/>
            <person name="Schmutz J."/>
            <person name="Wing R.A."/>
            <person name="Mitchell-Olds T."/>
            <person name="Schumaker K.S."/>
            <person name="Wang X."/>
        </authorList>
    </citation>
    <scope>NUCLEOTIDE SEQUENCE [LARGE SCALE GENOMIC DNA]</scope>
</reference>
<feature type="region of interest" description="Disordered" evidence="1">
    <location>
        <begin position="690"/>
        <end position="711"/>
    </location>
</feature>
<dbReference type="Gramene" id="ESQ39760">
    <property type="protein sequence ID" value="ESQ39760"/>
    <property type="gene ID" value="EUTSA_v10000787mg"/>
</dbReference>
<feature type="domain" description="Neprosin PEP catalytic" evidence="2">
    <location>
        <begin position="8"/>
        <end position="288"/>
    </location>
</feature>
<dbReference type="PROSITE" id="PS52045">
    <property type="entry name" value="NEPROSIN_PEP_CD"/>
    <property type="match status" value="2"/>
</dbReference>
<dbReference type="Pfam" id="PF03080">
    <property type="entry name" value="Neprosin"/>
    <property type="match status" value="2"/>
</dbReference>
<evidence type="ECO:0000313" key="3">
    <source>
        <dbReference type="EMBL" id="ESQ39760.1"/>
    </source>
</evidence>
<protein>
    <recommendedName>
        <fullName evidence="2">Neprosin PEP catalytic domain-containing protein</fullName>
    </recommendedName>
</protein>
<evidence type="ECO:0000256" key="1">
    <source>
        <dbReference type="SAM" id="MobiDB-lite"/>
    </source>
</evidence>
<evidence type="ECO:0000259" key="2">
    <source>
        <dbReference type="PROSITE" id="PS52045"/>
    </source>
</evidence>
<dbReference type="PANTHER" id="PTHR31589">
    <property type="entry name" value="PROTEIN, PUTATIVE (DUF239)-RELATED-RELATED"/>
    <property type="match status" value="1"/>
</dbReference>
<accession>V4KPD2</accession>
<name>V4KPD2_EUTSA</name>
<feature type="compositionally biased region" description="Polar residues" evidence="1">
    <location>
        <begin position="691"/>
        <end position="711"/>
    </location>
</feature>
<evidence type="ECO:0000313" key="4">
    <source>
        <dbReference type="Proteomes" id="UP000030689"/>
    </source>
</evidence>
<dbReference type="Gene3D" id="3.90.1320.10">
    <property type="entry name" value="Outer-capsid protein sigma 3, large lobe"/>
    <property type="match status" value="1"/>
</dbReference>
<sequence length="747" mass="86277">MKNHQIQTRPSRELLSMLSSSNDDTITTIGLKKSAECPKGQVPIHKPKTNLTNIFIHPQQFTKEGSVLKQDRWVKQRRKSHYPSKIFREYNGHYAIIREFENTTKKWHGAQALFNINKPRVAQNQYSKAWIWLNYIQMNEMSSIQFGVAVHTKLYRDDRPRLTTYWMDPVTKNWVLTIGTIMIGYWPRQTHMGEGASEVYFGGFAGTSLPNTLSPPMGTGDFPTRDLTRSCYMKQLKYVLSDYTIEDIDSNEVEYYIDDPKCYGVMFLKYVDSDSRETLTFGGPGDQWLKFGFDIFSMHENWHFPIFVTTAKLKTRPSRELLSMLSSSNDDTITKIVLKGSEECPKGQVPIHKPKTNLTNNIVHPQQFTKAGRLLKQARGIEKRRYNKLRTKKLNYKYTYSATFSQRNKKPHNQPKIFREYNQHYAILRTFENTTKKWRGAQALFTINKPRVAQDQYSKAWIWLNYIQMNVMTSIQFGVAVHTKLYQDDRPRLTTYWMSEKQQDGCYNALCPGGYVQIHKSIYPGMIYDKVSIPGGQQHTVHLSVAEDPVTKNWVLTIGTIMIGYWPRQTYMADGASEVYFGGFAGTSLPYTLSPPMGTGDFPTKDLTRSCYMKQLRYVLSDYTLVDINSNEVEYYIDDPKCYGVMFLKSYRDYKEIRKIENKKLLTNPTNAANNNESIRKWIVELKIKPKQNQTGKQQSHAKTQTTSATTNQELYTNAELSHIIGHTHLRKISGHTEAVDGGGAKS</sequence>
<dbReference type="EMBL" id="KI517465">
    <property type="protein sequence ID" value="ESQ39760.1"/>
    <property type="molecule type" value="Genomic_DNA"/>
</dbReference>
<dbReference type="InterPro" id="IPR004314">
    <property type="entry name" value="Neprosin"/>
</dbReference>
<dbReference type="STRING" id="72664.V4KPD2"/>
<dbReference type="InterPro" id="IPR053168">
    <property type="entry name" value="Glutamic_endopeptidase"/>
</dbReference>
<organism evidence="3 4">
    <name type="scientific">Eutrema salsugineum</name>
    <name type="common">Saltwater cress</name>
    <name type="synonym">Sisymbrium salsugineum</name>
    <dbReference type="NCBI Taxonomy" id="72664"/>
    <lineage>
        <taxon>Eukaryota</taxon>
        <taxon>Viridiplantae</taxon>
        <taxon>Streptophyta</taxon>
        <taxon>Embryophyta</taxon>
        <taxon>Tracheophyta</taxon>
        <taxon>Spermatophyta</taxon>
        <taxon>Magnoliopsida</taxon>
        <taxon>eudicotyledons</taxon>
        <taxon>Gunneridae</taxon>
        <taxon>Pentapetalae</taxon>
        <taxon>rosids</taxon>
        <taxon>malvids</taxon>
        <taxon>Brassicales</taxon>
        <taxon>Brassicaceae</taxon>
        <taxon>Eutremeae</taxon>
        <taxon>Eutrema</taxon>
    </lineage>
</organism>
<proteinExistence type="predicted"/>
<dbReference type="AlphaFoldDB" id="V4KPD2"/>
<gene>
    <name evidence="3" type="ORF">EUTSA_v10000787mg</name>
</gene>
<dbReference type="KEGG" id="eus:EUTSA_v10000787mg"/>
<dbReference type="PANTHER" id="PTHR31589:SF248">
    <property type="entry name" value="CARBOXYL-TERMINAL PROTEINASE-LIKE PROTEIN (DUF239)-RELATED"/>
    <property type="match status" value="1"/>
</dbReference>
<dbReference type="Proteomes" id="UP000030689">
    <property type="component" value="Unassembled WGS sequence"/>
</dbReference>
<keyword evidence="4" id="KW-1185">Reference proteome</keyword>